<dbReference type="PANTHER" id="PTHR43639:SF1">
    <property type="entry name" value="SHORT-CHAIN DEHYDROGENASE_REDUCTASE FAMILY PROTEIN"/>
    <property type="match status" value="1"/>
</dbReference>
<evidence type="ECO:0000256" key="2">
    <source>
        <dbReference type="ARBA" id="ARBA00023002"/>
    </source>
</evidence>
<gene>
    <name evidence="3" type="ORF">GXW78_11755</name>
</gene>
<evidence type="ECO:0000256" key="1">
    <source>
        <dbReference type="ARBA" id="ARBA00006484"/>
    </source>
</evidence>
<reference evidence="4" key="1">
    <citation type="journal article" date="2021" name="Syst. Appl. Microbiol.">
        <title>Roseomonas hellenica sp. nov., isolated from roots of wild-growing Alkanna tinctoria.</title>
        <authorList>
            <person name="Rat A."/>
            <person name="Naranjo H.D."/>
            <person name="Lebbe L."/>
            <person name="Cnockaert M."/>
            <person name="Krigas N."/>
            <person name="Grigoriadou K."/>
            <person name="Maloupa E."/>
            <person name="Willems A."/>
        </authorList>
    </citation>
    <scope>NUCLEOTIDE SEQUENCE [LARGE SCALE GENOMIC DNA]</scope>
    <source>
        <strain evidence="4">LMG 31159</strain>
    </source>
</reference>
<dbReference type="SUPFAM" id="SSF51735">
    <property type="entry name" value="NAD(P)-binding Rossmann-fold domains"/>
    <property type="match status" value="1"/>
</dbReference>
<dbReference type="Pfam" id="PF13561">
    <property type="entry name" value="adh_short_C2"/>
    <property type="match status" value="1"/>
</dbReference>
<keyword evidence="2" id="KW-0560">Oxidoreductase</keyword>
<proteinExistence type="inferred from homology"/>
<protein>
    <submittedName>
        <fullName evidence="3">SDR family oxidoreductase</fullName>
    </submittedName>
</protein>
<sequence>MDIRFDGRVALISGGAQGIGRAICVAFRDSGARVHVVDRDPRIEGVAKELGITAHVADLTDQASASSVVQAVAAQEGRLDILALAAGGPRGLGGLQLAEITEENWDRIMDANVKSGLWLSQAAAPVMAKEGWGRIILISSGAAMRASRTGLHAYTAAKHAVIGLTRQLSVGLGPQGITVNSVAPGLILSGPDARDQWEGYSEERKAQVLAGLSTGRLGQAEDIAHATLFLASEQAASITGQILSVDSGRI</sequence>
<dbReference type="Proteomes" id="UP000698752">
    <property type="component" value="Unassembled WGS sequence"/>
</dbReference>
<dbReference type="InterPro" id="IPR036291">
    <property type="entry name" value="NAD(P)-bd_dom_sf"/>
</dbReference>
<accession>A0ABS5EH35</accession>
<dbReference type="Gene3D" id="3.40.50.720">
    <property type="entry name" value="NAD(P)-binding Rossmann-like Domain"/>
    <property type="match status" value="1"/>
</dbReference>
<dbReference type="InterPro" id="IPR002347">
    <property type="entry name" value="SDR_fam"/>
</dbReference>
<keyword evidence="4" id="KW-1185">Reference proteome</keyword>
<evidence type="ECO:0000313" key="4">
    <source>
        <dbReference type="Proteomes" id="UP000698752"/>
    </source>
</evidence>
<evidence type="ECO:0000313" key="3">
    <source>
        <dbReference type="EMBL" id="MBR0650340.1"/>
    </source>
</evidence>
<comment type="caution">
    <text evidence="3">The sequence shown here is derived from an EMBL/GenBank/DDBJ whole genome shotgun (WGS) entry which is preliminary data.</text>
</comment>
<dbReference type="PANTHER" id="PTHR43639">
    <property type="entry name" value="OXIDOREDUCTASE, SHORT-CHAIN DEHYDROGENASE/REDUCTASE FAMILY (AFU_ORTHOLOGUE AFUA_5G02870)"/>
    <property type="match status" value="1"/>
</dbReference>
<dbReference type="RefSeq" id="WP_211868956.1">
    <property type="nucleotide sequence ID" value="NZ_JAAEDI010000011.1"/>
</dbReference>
<comment type="similarity">
    <text evidence="1">Belongs to the short-chain dehydrogenases/reductases (SDR) family.</text>
</comment>
<organism evidence="3 4">
    <name type="scientific">Neoroseomonas terrae</name>
    <dbReference type="NCBI Taxonomy" id="424799"/>
    <lineage>
        <taxon>Bacteria</taxon>
        <taxon>Pseudomonadati</taxon>
        <taxon>Pseudomonadota</taxon>
        <taxon>Alphaproteobacteria</taxon>
        <taxon>Acetobacterales</taxon>
        <taxon>Acetobacteraceae</taxon>
        <taxon>Neoroseomonas</taxon>
    </lineage>
</organism>
<dbReference type="EMBL" id="JAAEDI010000011">
    <property type="protein sequence ID" value="MBR0650340.1"/>
    <property type="molecule type" value="Genomic_DNA"/>
</dbReference>
<name>A0ABS5EH35_9PROT</name>
<dbReference type="CDD" id="cd05233">
    <property type="entry name" value="SDR_c"/>
    <property type="match status" value="1"/>
</dbReference>
<dbReference type="PRINTS" id="PR00081">
    <property type="entry name" value="GDHRDH"/>
</dbReference>